<evidence type="ECO:0000313" key="3">
    <source>
        <dbReference type="EMBL" id="KAF7372939.1"/>
    </source>
</evidence>
<reference evidence="3" key="1">
    <citation type="submission" date="2020-05" db="EMBL/GenBank/DDBJ databases">
        <title>Mycena genomes resolve the evolution of fungal bioluminescence.</title>
        <authorList>
            <person name="Tsai I.J."/>
        </authorList>
    </citation>
    <scope>NUCLEOTIDE SEQUENCE</scope>
    <source>
        <strain evidence="3">160909Yilan</strain>
    </source>
</reference>
<keyword evidence="2" id="KW-1133">Transmembrane helix</keyword>
<name>A0A8H7DEX6_9AGAR</name>
<dbReference type="Proteomes" id="UP000623467">
    <property type="component" value="Unassembled WGS sequence"/>
</dbReference>
<feature type="compositionally biased region" description="Polar residues" evidence="1">
    <location>
        <begin position="49"/>
        <end position="59"/>
    </location>
</feature>
<organism evidence="3 4">
    <name type="scientific">Mycena sanguinolenta</name>
    <dbReference type="NCBI Taxonomy" id="230812"/>
    <lineage>
        <taxon>Eukaryota</taxon>
        <taxon>Fungi</taxon>
        <taxon>Dikarya</taxon>
        <taxon>Basidiomycota</taxon>
        <taxon>Agaricomycotina</taxon>
        <taxon>Agaricomycetes</taxon>
        <taxon>Agaricomycetidae</taxon>
        <taxon>Agaricales</taxon>
        <taxon>Marasmiineae</taxon>
        <taxon>Mycenaceae</taxon>
        <taxon>Mycena</taxon>
    </lineage>
</organism>
<dbReference type="EMBL" id="JACAZH010000003">
    <property type="protein sequence ID" value="KAF7372939.1"/>
    <property type="molecule type" value="Genomic_DNA"/>
</dbReference>
<keyword evidence="4" id="KW-1185">Reference proteome</keyword>
<keyword evidence="2" id="KW-0812">Transmembrane</keyword>
<comment type="caution">
    <text evidence="3">The sequence shown here is derived from an EMBL/GenBank/DDBJ whole genome shotgun (WGS) entry which is preliminary data.</text>
</comment>
<feature type="transmembrane region" description="Helical" evidence="2">
    <location>
        <begin position="70"/>
        <end position="90"/>
    </location>
</feature>
<sequence length="125" mass="13773">MANAEDTSTIRSKSEFNEITLSFSLSTFAATAIAAYPTPDTRPRLRNPMHTSLPRTSTSGDRHGLMPPTYAFAALLTLIYAHPLQFYLAVSTHLRQALGVPVFLKFLLRVDSTADLWCSSNGIQI</sequence>
<protein>
    <submittedName>
        <fullName evidence="3">Uncharacterized protein</fullName>
    </submittedName>
</protein>
<evidence type="ECO:0000256" key="2">
    <source>
        <dbReference type="SAM" id="Phobius"/>
    </source>
</evidence>
<keyword evidence="2" id="KW-0472">Membrane</keyword>
<evidence type="ECO:0000256" key="1">
    <source>
        <dbReference type="SAM" id="MobiDB-lite"/>
    </source>
</evidence>
<proteinExistence type="predicted"/>
<feature type="transmembrane region" description="Helical" evidence="2">
    <location>
        <begin position="21"/>
        <end position="39"/>
    </location>
</feature>
<accession>A0A8H7DEX6</accession>
<dbReference type="AlphaFoldDB" id="A0A8H7DEX6"/>
<evidence type="ECO:0000313" key="4">
    <source>
        <dbReference type="Proteomes" id="UP000623467"/>
    </source>
</evidence>
<feature type="region of interest" description="Disordered" evidence="1">
    <location>
        <begin position="38"/>
        <end position="62"/>
    </location>
</feature>
<gene>
    <name evidence="3" type="ORF">MSAN_00500900</name>
</gene>